<name>A0A8K0C5X5_IGNLU</name>
<sequence length="310" mass="35427">MATQYIRRESKSYLPSYETKDNRATCPIKTYAIQKKYILLGLQNRQQQLLSTRYHLQNYVLKGISLNFQIGKGQMVPNLDYTADGLVKESCNRQEIVRTLGSDIVKALAMVDTAILQTSGLVTSGGLSLLEPYSIDLRPHETTYLDITSVYEVEGDAKVKEKSFGVHGQRKESVDGKPVRGENQADGLVEDCDNQNKACPLKSALNVKVIGNVKRIKNDIERSTVEKFYGDNINRRKLFTVRHFMESKVPKRTNYNILQRFEENITAERRVGSERKAVKLNRRRLNALKLQLENSNSKVTYTRRFTGRQT</sequence>
<evidence type="ECO:0000313" key="2">
    <source>
        <dbReference type="Proteomes" id="UP000801492"/>
    </source>
</evidence>
<proteinExistence type="predicted"/>
<gene>
    <name evidence="1" type="ORF">ILUMI_24630</name>
</gene>
<dbReference type="Proteomes" id="UP000801492">
    <property type="component" value="Unassembled WGS sequence"/>
</dbReference>
<comment type="caution">
    <text evidence="1">The sequence shown here is derived from an EMBL/GenBank/DDBJ whole genome shotgun (WGS) entry which is preliminary data.</text>
</comment>
<keyword evidence="2" id="KW-1185">Reference proteome</keyword>
<evidence type="ECO:0000313" key="1">
    <source>
        <dbReference type="EMBL" id="KAF2881540.1"/>
    </source>
</evidence>
<accession>A0A8K0C5X5</accession>
<reference evidence="1" key="1">
    <citation type="submission" date="2019-08" db="EMBL/GenBank/DDBJ databases">
        <title>The genome of the North American firefly Photinus pyralis.</title>
        <authorList>
            <consortium name="Photinus pyralis genome working group"/>
            <person name="Fallon T.R."/>
            <person name="Sander Lower S.E."/>
            <person name="Weng J.-K."/>
        </authorList>
    </citation>
    <scope>NUCLEOTIDE SEQUENCE</scope>
    <source>
        <strain evidence="1">TRF0915ILg1</strain>
        <tissue evidence="1">Whole body</tissue>
    </source>
</reference>
<protein>
    <submittedName>
        <fullName evidence="1">Uncharacterized protein</fullName>
    </submittedName>
</protein>
<organism evidence="1 2">
    <name type="scientific">Ignelater luminosus</name>
    <name type="common">Cucubano</name>
    <name type="synonym">Pyrophorus luminosus</name>
    <dbReference type="NCBI Taxonomy" id="2038154"/>
    <lineage>
        <taxon>Eukaryota</taxon>
        <taxon>Metazoa</taxon>
        <taxon>Ecdysozoa</taxon>
        <taxon>Arthropoda</taxon>
        <taxon>Hexapoda</taxon>
        <taxon>Insecta</taxon>
        <taxon>Pterygota</taxon>
        <taxon>Neoptera</taxon>
        <taxon>Endopterygota</taxon>
        <taxon>Coleoptera</taxon>
        <taxon>Polyphaga</taxon>
        <taxon>Elateriformia</taxon>
        <taxon>Elateroidea</taxon>
        <taxon>Elateridae</taxon>
        <taxon>Agrypninae</taxon>
        <taxon>Pyrophorini</taxon>
        <taxon>Ignelater</taxon>
    </lineage>
</organism>
<dbReference type="EMBL" id="VTPC01090727">
    <property type="protein sequence ID" value="KAF2881540.1"/>
    <property type="molecule type" value="Genomic_DNA"/>
</dbReference>
<dbReference type="AlphaFoldDB" id="A0A8K0C5X5"/>